<dbReference type="Gene3D" id="1.10.10.160">
    <property type="match status" value="1"/>
</dbReference>
<keyword evidence="6" id="KW-0175">Coiled coil</keyword>
<dbReference type="PANTHER" id="PTHR11070:SF17">
    <property type="entry name" value="DNA HELICASE IV"/>
    <property type="match status" value="1"/>
</dbReference>
<dbReference type="InterPro" id="IPR013986">
    <property type="entry name" value="DExx_box_DNA_helicase_dom_sf"/>
</dbReference>
<accession>A0A847D1D5</accession>
<dbReference type="AlphaFoldDB" id="A0A847D1D5"/>
<dbReference type="InterPro" id="IPR014016">
    <property type="entry name" value="UvrD-like_ATP-bd"/>
</dbReference>
<dbReference type="SUPFAM" id="SSF52540">
    <property type="entry name" value="P-loop containing nucleoside triphosphate hydrolases"/>
    <property type="match status" value="1"/>
</dbReference>
<comment type="caution">
    <text evidence="8">The sequence shown here is derived from an EMBL/GenBank/DDBJ whole genome shotgun (WGS) entry which is preliminary data.</text>
</comment>
<evidence type="ECO:0000256" key="1">
    <source>
        <dbReference type="ARBA" id="ARBA00022741"/>
    </source>
</evidence>
<organism evidence="8 9">
    <name type="scientific">Candidatus Dojkabacteria bacterium</name>
    <dbReference type="NCBI Taxonomy" id="2099670"/>
    <lineage>
        <taxon>Bacteria</taxon>
        <taxon>Candidatus Dojkabacteria</taxon>
    </lineage>
</organism>
<dbReference type="Proteomes" id="UP000545876">
    <property type="component" value="Unassembled WGS sequence"/>
</dbReference>
<evidence type="ECO:0000256" key="5">
    <source>
        <dbReference type="PROSITE-ProRule" id="PRU00560"/>
    </source>
</evidence>
<dbReference type="PANTHER" id="PTHR11070">
    <property type="entry name" value="UVRD / RECB / PCRA DNA HELICASE FAMILY MEMBER"/>
    <property type="match status" value="1"/>
</dbReference>
<dbReference type="GO" id="GO:0043138">
    <property type="term" value="F:3'-5' DNA helicase activity"/>
    <property type="evidence" value="ECO:0007669"/>
    <property type="project" value="TreeGrafter"/>
</dbReference>
<dbReference type="Gene3D" id="3.40.50.300">
    <property type="entry name" value="P-loop containing nucleotide triphosphate hydrolases"/>
    <property type="match status" value="3"/>
</dbReference>
<evidence type="ECO:0000256" key="4">
    <source>
        <dbReference type="ARBA" id="ARBA00022840"/>
    </source>
</evidence>
<keyword evidence="1 5" id="KW-0547">Nucleotide-binding</keyword>
<proteinExistence type="predicted"/>
<evidence type="ECO:0000313" key="8">
    <source>
        <dbReference type="EMBL" id="NLD25606.1"/>
    </source>
</evidence>
<evidence type="ECO:0000259" key="7">
    <source>
        <dbReference type="PROSITE" id="PS51198"/>
    </source>
</evidence>
<dbReference type="InterPro" id="IPR027417">
    <property type="entry name" value="P-loop_NTPase"/>
</dbReference>
<dbReference type="InterPro" id="IPR000212">
    <property type="entry name" value="DNA_helicase_UvrD/REP"/>
</dbReference>
<feature type="coiled-coil region" evidence="6">
    <location>
        <begin position="61"/>
        <end position="95"/>
    </location>
</feature>
<evidence type="ECO:0000256" key="2">
    <source>
        <dbReference type="ARBA" id="ARBA00022801"/>
    </source>
</evidence>
<evidence type="ECO:0000256" key="6">
    <source>
        <dbReference type="SAM" id="Coils"/>
    </source>
</evidence>
<dbReference type="GO" id="GO:0016787">
    <property type="term" value="F:hydrolase activity"/>
    <property type="evidence" value="ECO:0007669"/>
    <property type="project" value="UniProtKB-UniRule"/>
</dbReference>
<keyword evidence="3 5" id="KW-0347">Helicase</keyword>
<protein>
    <submittedName>
        <fullName evidence="8">UvrD-helicase domain-containing protein</fullName>
    </submittedName>
</protein>
<feature type="binding site" evidence="5">
    <location>
        <begin position="263"/>
        <end position="270"/>
    </location>
    <ligand>
        <name>ATP</name>
        <dbReference type="ChEBI" id="CHEBI:30616"/>
    </ligand>
</feature>
<dbReference type="Pfam" id="PF00580">
    <property type="entry name" value="UvrD-helicase"/>
    <property type="match status" value="1"/>
</dbReference>
<evidence type="ECO:0000313" key="9">
    <source>
        <dbReference type="Proteomes" id="UP000545876"/>
    </source>
</evidence>
<dbReference type="GO" id="GO:0005829">
    <property type="term" value="C:cytosol"/>
    <property type="evidence" value="ECO:0007669"/>
    <property type="project" value="TreeGrafter"/>
</dbReference>
<keyword evidence="4 5" id="KW-0067">ATP-binding</keyword>
<dbReference type="PROSITE" id="PS51198">
    <property type="entry name" value="UVRD_HELICASE_ATP_BIND"/>
    <property type="match status" value="1"/>
</dbReference>
<dbReference type="GO" id="GO:0000725">
    <property type="term" value="P:recombinational repair"/>
    <property type="evidence" value="ECO:0007669"/>
    <property type="project" value="TreeGrafter"/>
</dbReference>
<name>A0A847D1D5_9BACT</name>
<dbReference type="GO" id="GO:0005524">
    <property type="term" value="F:ATP binding"/>
    <property type="evidence" value="ECO:0007669"/>
    <property type="project" value="UniProtKB-UniRule"/>
</dbReference>
<evidence type="ECO:0000256" key="3">
    <source>
        <dbReference type="ARBA" id="ARBA00022806"/>
    </source>
</evidence>
<feature type="domain" description="UvrD-like helicase ATP-binding" evidence="7">
    <location>
        <begin position="242"/>
        <end position="580"/>
    </location>
</feature>
<keyword evidence="2 5" id="KW-0378">Hydrolase</keyword>
<sequence length="750" mass="87265">MQNKIKLRGNLAVIIMQNFEKYLNPIYKDIEEISNFKDLIPDTELSKEEYPNLIKVTNITKSKLLILLNNLKRLEEQLERQIEEIDAETDSDEKKAARAVYNKILTEIEIIVGRINNELVTFDSPYFGKILFTPYDTKRDIKIYIGKFALIDKETQIPLITDWRSPIANIYYQNTGPQVDVSFQAPIGIRRGDLKQKRQFQISRARIQGIYDANSGNVAADEFLLSQLEHRIGKKLQDIVSTIQTQQNEIIREEINHPVVIQGVAGSGKTTILLHRLAYLFYTYPKLINESNSLIIASNQMFIDYVSDVLPNLGVRKGEIMTYLFWAKKVLGWGDFFTISLEKENLPIKKLKGSKQFIDILNRYYEQFEKKILENLPTSLSDKISLRYYQLKEEFKDIDMVERISLAIEYAYAQGRFSKYKQGEIRINTEEIEGKKAKVLAYVRKETDIYQLYKNLFKTKLVNDEISTYSLQGLKHNGRIRTLRIEDLAPIVYLHFKVYGTKLSERQYIMIDEAQDMSLIQLFTLSQIAKNGNITIAGDLAQSIIPPFYLESWDEVFEILDLNSKNKYTYHQLQKCYRTTEEIVNFGNKIFKEYFPKSYQLPEAVLRHGEKVSIFEFNQDFIKIQNSDLKQVINTIKDYFNKGSITCAILARDKEHAKKIFAFLKPYEKDIGREIIDFSENNYKTGLLILPIDLAKGLEFDSIIIADVNSNYYSNDTLSLKLLYVGITRALHRLCIITKKNDKFSEKLLN</sequence>
<gene>
    <name evidence="8" type="ORF">GX656_03130</name>
</gene>
<reference evidence="8 9" key="1">
    <citation type="journal article" date="2020" name="Biotechnol. Biofuels">
        <title>New insights from the biogas microbiome by comprehensive genome-resolved metagenomics of nearly 1600 species originating from multiple anaerobic digesters.</title>
        <authorList>
            <person name="Campanaro S."/>
            <person name="Treu L."/>
            <person name="Rodriguez-R L.M."/>
            <person name="Kovalovszki A."/>
            <person name="Ziels R.M."/>
            <person name="Maus I."/>
            <person name="Zhu X."/>
            <person name="Kougias P.G."/>
            <person name="Basile A."/>
            <person name="Luo G."/>
            <person name="Schluter A."/>
            <person name="Konstantinidis K.T."/>
            <person name="Angelidaki I."/>
        </authorList>
    </citation>
    <scope>NUCLEOTIDE SEQUENCE [LARGE SCALE GENOMIC DNA]</scope>
    <source>
        <strain evidence="8">AS06rmzACSIP_65</strain>
    </source>
</reference>
<dbReference type="Pfam" id="PF13538">
    <property type="entry name" value="UvrD_C_2"/>
    <property type="match status" value="1"/>
</dbReference>
<dbReference type="EMBL" id="JAAZBX010000012">
    <property type="protein sequence ID" value="NLD25606.1"/>
    <property type="molecule type" value="Genomic_DNA"/>
</dbReference>
<dbReference type="InterPro" id="IPR027785">
    <property type="entry name" value="UvrD-like_helicase_C"/>
</dbReference>
<dbReference type="GO" id="GO:0003677">
    <property type="term" value="F:DNA binding"/>
    <property type="evidence" value="ECO:0007669"/>
    <property type="project" value="InterPro"/>
</dbReference>